<feature type="domain" description="PLA2c" evidence="2">
    <location>
        <begin position="114"/>
        <end position="188"/>
    </location>
</feature>
<evidence type="ECO:0000256" key="1">
    <source>
        <dbReference type="RuleBase" id="RU362103"/>
    </source>
</evidence>
<keyword evidence="1" id="KW-0442">Lipid degradation</keyword>
<comment type="similarity">
    <text evidence="1">Belongs to the lysophospholipase family.</text>
</comment>
<dbReference type="EC" id="3.1.1.5" evidence="1"/>
<comment type="caution">
    <text evidence="3">The sequence shown here is derived from an EMBL/GenBank/DDBJ whole genome shotgun (WGS) entry which is preliminary data.</text>
</comment>
<name>A0AAD7F892_9AGAR</name>
<keyword evidence="1" id="KW-0378">Hydrolase</keyword>
<dbReference type="GO" id="GO:0009395">
    <property type="term" value="P:phospholipid catabolic process"/>
    <property type="evidence" value="ECO:0007669"/>
    <property type="project" value="InterPro"/>
</dbReference>
<dbReference type="Proteomes" id="UP001221142">
    <property type="component" value="Unassembled WGS sequence"/>
</dbReference>
<reference evidence="3" key="1">
    <citation type="submission" date="2023-03" db="EMBL/GenBank/DDBJ databases">
        <title>Massive genome expansion in bonnet fungi (Mycena s.s.) driven by repeated elements and novel gene families across ecological guilds.</title>
        <authorList>
            <consortium name="Lawrence Berkeley National Laboratory"/>
            <person name="Harder C.B."/>
            <person name="Miyauchi S."/>
            <person name="Viragh M."/>
            <person name="Kuo A."/>
            <person name="Thoen E."/>
            <person name="Andreopoulos B."/>
            <person name="Lu D."/>
            <person name="Skrede I."/>
            <person name="Drula E."/>
            <person name="Henrissat B."/>
            <person name="Morin E."/>
            <person name="Kohler A."/>
            <person name="Barry K."/>
            <person name="LaButti K."/>
            <person name="Morin E."/>
            <person name="Salamov A."/>
            <person name="Lipzen A."/>
            <person name="Mereny Z."/>
            <person name="Hegedus B."/>
            <person name="Baldrian P."/>
            <person name="Stursova M."/>
            <person name="Weitz H."/>
            <person name="Taylor A."/>
            <person name="Grigoriev I.V."/>
            <person name="Nagy L.G."/>
            <person name="Martin F."/>
            <person name="Kauserud H."/>
        </authorList>
    </citation>
    <scope>NUCLEOTIDE SEQUENCE</scope>
    <source>
        <strain evidence="3">9284</strain>
    </source>
</reference>
<dbReference type="Pfam" id="PF01735">
    <property type="entry name" value="PLA2_B"/>
    <property type="match status" value="1"/>
</dbReference>
<comment type="catalytic activity">
    <reaction evidence="1">
        <text>a 1-acyl-sn-glycero-3-phosphocholine + H2O = sn-glycerol 3-phosphocholine + a fatty acid + H(+)</text>
        <dbReference type="Rhea" id="RHEA:15177"/>
        <dbReference type="ChEBI" id="CHEBI:15377"/>
        <dbReference type="ChEBI" id="CHEBI:15378"/>
        <dbReference type="ChEBI" id="CHEBI:16870"/>
        <dbReference type="ChEBI" id="CHEBI:28868"/>
        <dbReference type="ChEBI" id="CHEBI:58168"/>
        <dbReference type="EC" id="3.1.1.5"/>
    </reaction>
</comment>
<dbReference type="InterPro" id="IPR002642">
    <property type="entry name" value="LysoPLipase_cat_dom"/>
</dbReference>
<keyword evidence="1" id="KW-0443">Lipid metabolism</keyword>
<accession>A0AAD7F892</accession>
<proteinExistence type="inferred from homology"/>
<dbReference type="GO" id="GO:0004622">
    <property type="term" value="F:phosphatidylcholine lysophospholipase activity"/>
    <property type="evidence" value="ECO:0007669"/>
    <property type="project" value="UniProtKB-EC"/>
</dbReference>
<organism evidence="3 4">
    <name type="scientific">Roridomyces roridus</name>
    <dbReference type="NCBI Taxonomy" id="1738132"/>
    <lineage>
        <taxon>Eukaryota</taxon>
        <taxon>Fungi</taxon>
        <taxon>Dikarya</taxon>
        <taxon>Basidiomycota</taxon>
        <taxon>Agaricomycotina</taxon>
        <taxon>Agaricomycetes</taxon>
        <taxon>Agaricomycetidae</taxon>
        <taxon>Agaricales</taxon>
        <taxon>Marasmiineae</taxon>
        <taxon>Mycenaceae</taxon>
        <taxon>Roridomyces</taxon>
    </lineage>
</organism>
<keyword evidence="4" id="KW-1185">Reference proteome</keyword>
<gene>
    <name evidence="3" type="ORF">FB45DRAFT_386034</name>
</gene>
<protein>
    <recommendedName>
        <fullName evidence="1">Lysophospholipase</fullName>
        <ecNumber evidence="1">3.1.1.5</ecNumber>
    </recommendedName>
</protein>
<evidence type="ECO:0000313" key="4">
    <source>
        <dbReference type="Proteomes" id="UP001221142"/>
    </source>
</evidence>
<evidence type="ECO:0000259" key="2">
    <source>
        <dbReference type="Pfam" id="PF01735"/>
    </source>
</evidence>
<sequence length="290" mass="31731">MHSTASHPTPLRIRERRYSPLCDGGEDGQVIIEIDVDYGRALCGGLFACRYTGASSSDVRTCSLSPYAYQRVHSRHRGAYGPPDVLWLHAIRQRESISLPERGPPRDASAPLTSSSTGQMVYGEVELQGILQQPFVVATQGAAVGGKGEEEEGPEWAACLACAVVDRARAREGARRSGLCERCFGGYCGRVVGAILRDSTIWHYLIASEFDAPTNSLSRTTTCCRYGLARILQRCSASRIIEPLRPASVPLPPDARQGRPTSLEYYLPPKPGPTTHRIRFCLGFQLFGSF</sequence>
<evidence type="ECO:0000313" key="3">
    <source>
        <dbReference type="EMBL" id="KAJ7608324.1"/>
    </source>
</evidence>
<dbReference type="AlphaFoldDB" id="A0AAD7F892"/>
<dbReference type="EMBL" id="JARKIF010000045">
    <property type="protein sequence ID" value="KAJ7608324.1"/>
    <property type="molecule type" value="Genomic_DNA"/>
</dbReference>